<protein>
    <submittedName>
        <fullName evidence="5">Gas vesicle protein</fullName>
    </submittedName>
</protein>
<dbReference type="InterPro" id="IPR050530">
    <property type="entry name" value="GvpA"/>
</dbReference>
<keyword evidence="1" id="KW-0304">Gas vesicle</keyword>
<reference evidence="5 6" key="1">
    <citation type="submission" date="2024-10" db="EMBL/GenBank/DDBJ databases">
        <title>The Natural Products Discovery Center: Release of the First 8490 Sequenced Strains for Exploring Actinobacteria Biosynthetic Diversity.</title>
        <authorList>
            <person name="Kalkreuter E."/>
            <person name="Kautsar S.A."/>
            <person name="Yang D."/>
            <person name="Bader C.D."/>
            <person name="Teijaro C.N."/>
            <person name="Fluegel L."/>
            <person name="Davis C.M."/>
            <person name="Simpson J.R."/>
            <person name="Lauterbach L."/>
            <person name="Steele A.D."/>
            <person name="Gui C."/>
            <person name="Meng S."/>
            <person name="Li G."/>
            <person name="Viehrig K."/>
            <person name="Ye F."/>
            <person name="Su P."/>
            <person name="Kiefer A.F."/>
            <person name="Nichols A."/>
            <person name="Cepeda A.J."/>
            <person name="Yan W."/>
            <person name="Fan B."/>
            <person name="Jiang Y."/>
            <person name="Adhikari A."/>
            <person name="Zheng C.-J."/>
            <person name="Schuster L."/>
            <person name="Cowan T.M."/>
            <person name="Smanski M.J."/>
            <person name="Chevrette M.G."/>
            <person name="De Carvalho L.P.S."/>
            <person name="Shen B."/>
        </authorList>
    </citation>
    <scope>NUCLEOTIDE SEQUENCE [LARGE SCALE GENOMIC DNA]</scope>
    <source>
        <strain evidence="5 6">NPDC048229</strain>
    </source>
</reference>
<evidence type="ECO:0000313" key="6">
    <source>
        <dbReference type="Proteomes" id="UP001604282"/>
    </source>
</evidence>
<gene>
    <name evidence="5" type="ORF">ACGFYS_22930</name>
</gene>
<dbReference type="Proteomes" id="UP001604282">
    <property type="component" value="Unassembled WGS sequence"/>
</dbReference>
<name>A0ABW7BW96_9ACTN</name>
<comment type="subcellular location">
    <subcellularLocation>
        <location evidence="2">Gas vesicle</location>
    </subcellularLocation>
</comment>
<evidence type="ECO:0000313" key="5">
    <source>
        <dbReference type="EMBL" id="MFG3191786.1"/>
    </source>
</evidence>
<dbReference type="Pfam" id="PF00741">
    <property type="entry name" value="Gas_vesicle"/>
    <property type="match status" value="1"/>
</dbReference>
<evidence type="ECO:0000256" key="3">
    <source>
        <dbReference type="ARBA" id="ARBA00035646"/>
    </source>
</evidence>
<comment type="caution">
    <text evidence="5">The sequence shown here is derived from an EMBL/GenBank/DDBJ whole genome shotgun (WGS) entry which is preliminary data.</text>
</comment>
<dbReference type="EMBL" id="JBICZW010000015">
    <property type="protein sequence ID" value="MFG3191786.1"/>
    <property type="molecule type" value="Genomic_DNA"/>
</dbReference>
<proteinExistence type="inferred from homology"/>
<feature type="compositionally biased region" description="Basic and acidic residues" evidence="4">
    <location>
        <begin position="7"/>
        <end position="17"/>
    </location>
</feature>
<dbReference type="PANTHER" id="PTHR35344:SF4">
    <property type="entry name" value="GAS VESICLE PROTEIN A1"/>
    <property type="match status" value="1"/>
</dbReference>
<dbReference type="RefSeq" id="WP_392883605.1">
    <property type="nucleotide sequence ID" value="NZ_JBICZW010000015.1"/>
</dbReference>
<dbReference type="InterPro" id="IPR000638">
    <property type="entry name" value="Gas-vesicle_GvpA-like"/>
</dbReference>
<dbReference type="PANTHER" id="PTHR35344">
    <property type="entry name" value="GAS VESICLE STRUCTURAL PROTEIN 2-RELATED"/>
    <property type="match status" value="1"/>
</dbReference>
<sequence length="89" mass="9309">MSAPHAGRYDDRHDLPHDGGPPGGYEDRLPERQVALVDLLDRLLSGGVVLAGDLVLSVAGIDLVRVSLRALVVSVGDETAGQDSEGRPA</sequence>
<keyword evidence="6" id="KW-1185">Reference proteome</keyword>
<evidence type="ECO:0000256" key="4">
    <source>
        <dbReference type="SAM" id="MobiDB-lite"/>
    </source>
</evidence>
<organism evidence="5 6">
    <name type="scientific">Streptomyces omiyaensis</name>
    <dbReference type="NCBI Taxonomy" id="68247"/>
    <lineage>
        <taxon>Bacteria</taxon>
        <taxon>Bacillati</taxon>
        <taxon>Actinomycetota</taxon>
        <taxon>Actinomycetes</taxon>
        <taxon>Kitasatosporales</taxon>
        <taxon>Streptomycetaceae</taxon>
        <taxon>Streptomyces</taxon>
    </lineage>
</organism>
<feature type="region of interest" description="Disordered" evidence="4">
    <location>
        <begin position="1"/>
        <end position="28"/>
    </location>
</feature>
<comment type="similarity">
    <text evidence="3">Belongs to the gas vesicle GvpA family.</text>
</comment>
<evidence type="ECO:0000256" key="1">
    <source>
        <dbReference type="ARBA" id="ARBA00022987"/>
    </source>
</evidence>
<evidence type="ECO:0000256" key="2">
    <source>
        <dbReference type="ARBA" id="ARBA00035108"/>
    </source>
</evidence>
<accession>A0ABW7BW96</accession>